<protein>
    <submittedName>
        <fullName evidence="2">Uncharacterized protein</fullName>
    </submittedName>
</protein>
<feature type="compositionally biased region" description="Polar residues" evidence="1">
    <location>
        <begin position="38"/>
        <end position="50"/>
    </location>
</feature>
<feature type="region of interest" description="Disordered" evidence="1">
    <location>
        <begin position="1"/>
        <end position="75"/>
    </location>
</feature>
<evidence type="ECO:0000256" key="1">
    <source>
        <dbReference type="SAM" id="MobiDB-lite"/>
    </source>
</evidence>
<proteinExistence type="predicted"/>
<feature type="compositionally biased region" description="Basic and acidic residues" evidence="1">
    <location>
        <begin position="111"/>
        <end position="123"/>
    </location>
</feature>
<feature type="compositionally biased region" description="Acidic residues" evidence="1">
    <location>
        <begin position="1"/>
        <end position="16"/>
    </location>
</feature>
<dbReference type="Proteomes" id="UP001224775">
    <property type="component" value="Unassembled WGS sequence"/>
</dbReference>
<sequence length="189" mass="21428">MSDDLWETIDWGDDADDSTHPSQATVMSPTFFHRKETTATARLSGSSAGSESDKPSDPSTTVICPERKQHARNKRSSWFDADLTKLVPLEDEQGGYRTSGRPQLKGSNTRVENETRRRLRRRQSDYAIEKRRASEKHASLDERRPVSRSLTKRLLSSVGLRRDSEAASVSDDEELDVPFPTNTRRQSCF</sequence>
<reference evidence="2" key="1">
    <citation type="submission" date="2023-06" db="EMBL/GenBank/DDBJ databases">
        <title>Survivors Of The Sea: Transcriptome response of Skeletonema marinoi to long-term dormancy.</title>
        <authorList>
            <person name="Pinder M.I.M."/>
            <person name="Kourtchenko O."/>
            <person name="Robertson E.K."/>
            <person name="Larsson T."/>
            <person name="Maumus F."/>
            <person name="Osuna-Cruz C.M."/>
            <person name="Vancaester E."/>
            <person name="Stenow R."/>
            <person name="Vandepoele K."/>
            <person name="Ploug H."/>
            <person name="Bruchert V."/>
            <person name="Godhe A."/>
            <person name="Topel M."/>
        </authorList>
    </citation>
    <scope>NUCLEOTIDE SEQUENCE</scope>
    <source>
        <strain evidence="2">R05AC</strain>
    </source>
</reference>
<dbReference type="EMBL" id="JATAAI010000004">
    <property type="protein sequence ID" value="KAK1746292.1"/>
    <property type="molecule type" value="Genomic_DNA"/>
</dbReference>
<gene>
    <name evidence="2" type="ORF">QTG54_002899</name>
</gene>
<name>A0AAD9DGG1_9STRA</name>
<feature type="compositionally biased region" description="Polar residues" evidence="1">
    <location>
        <begin position="180"/>
        <end position="189"/>
    </location>
</feature>
<feature type="compositionally biased region" description="Basic and acidic residues" evidence="1">
    <location>
        <begin position="129"/>
        <end position="145"/>
    </location>
</feature>
<feature type="region of interest" description="Disordered" evidence="1">
    <location>
        <begin position="89"/>
        <end position="123"/>
    </location>
</feature>
<feature type="region of interest" description="Disordered" evidence="1">
    <location>
        <begin position="129"/>
        <end position="148"/>
    </location>
</feature>
<accession>A0AAD9DGG1</accession>
<dbReference type="AlphaFoldDB" id="A0AAD9DGG1"/>
<organism evidence="2 3">
    <name type="scientific">Skeletonema marinoi</name>
    <dbReference type="NCBI Taxonomy" id="267567"/>
    <lineage>
        <taxon>Eukaryota</taxon>
        <taxon>Sar</taxon>
        <taxon>Stramenopiles</taxon>
        <taxon>Ochrophyta</taxon>
        <taxon>Bacillariophyta</taxon>
        <taxon>Coscinodiscophyceae</taxon>
        <taxon>Thalassiosirophycidae</taxon>
        <taxon>Thalassiosirales</taxon>
        <taxon>Skeletonemataceae</taxon>
        <taxon>Skeletonema</taxon>
        <taxon>Skeletonema marinoi-dohrnii complex</taxon>
    </lineage>
</organism>
<evidence type="ECO:0000313" key="2">
    <source>
        <dbReference type="EMBL" id="KAK1746292.1"/>
    </source>
</evidence>
<keyword evidence="3" id="KW-1185">Reference proteome</keyword>
<evidence type="ECO:0000313" key="3">
    <source>
        <dbReference type="Proteomes" id="UP001224775"/>
    </source>
</evidence>
<feature type="region of interest" description="Disordered" evidence="1">
    <location>
        <begin position="157"/>
        <end position="189"/>
    </location>
</feature>
<comment type="caution">
    <text evidence="2">The sequence shown here is derived from an EMBL/GenBank/DDBJ whole genome shotgun (WGS) entry which is preliminary data.</text>
</comment>